<evidence type="ECO:0000256" key="1">
    <source>
        <dbReference type="SAM" id="MobiDB-lite"/>
    </source>
</evidence>
<evidence type="ECO:0000313" key="3">
    <source>
        <dbReference type="EMBL" id="KAJ9557289.1"/>
    </source>
</evidence>
<dbReference type="Pfam" id="PF14111">
    <property type="entry name" value="DUF4283"/>
    <property type="match status" value="1"/>
</dbReference>
<dbReference type="InterPro" id="IPR040256">
    <property type="entry name" value="At4g02000-like"/>
</dbReference>
<name>A0AA38TC32_9ASTR</name>
<evidence type="ECO:0000313" key="4">
    <source>
        <dbReference type="Proteomes" id="UP001172457"/>
    </source>
</evidence>
<reference evidence="3" key="1">
    <citation type="submission" date="2023-03" db="EMBL/GenBank/DDBJ databases">
        <title>Chromosome-scale reference genome and RAD-based genetic map of yellow starthistle (Centaurea solstitialis) reveal putative structural variation and QTLs associated with invader traits.</title>
        <authorList>
            <person name="Reatini B."/>
            <person name="Cang F.A."/>
            <person name="Jiang Q."/>
            <person name="Mckibben M.T.W."/>
            <person name="Barker M.S."/>
            <person name="Rieseberg L.H."/>
            <person name="Dlugosch K.M."/>
        </authorList>
    </citation>
    <scope>NUCLEOTIDE SEQUENCE</scope>
    <source>
        <strain evidence="3">CAN-66</strain>
        <tissue evidence="3">Leaf</tissue>
    </source>
</reference>
<dbReference type="AlphaFoldDB" id="A0AA38TC32"/>
<dbReference type="EMBL" id="JARYMX010000003">
    <property type="protein sequence ID" value="KAJ9557289.1"/>
    <property type="molecule type" value="Genomic_DNA"/>
</dbReference>
<dbReference type="Gene3D" id="3.60.10.10">
    <property type="entry name" value="Endonuclease/exonuclease/phosphatase"/>
    <property type="match status" value="1"/>
</dbReference>
<feature type="compositionally biased region" description="Polar residues" evidence="1">
    <location>
        <begin position="260"/>
        <end position="270"/>
    </location>
</feature>
<gene>
    <name evidence="3" type="ORF">OSB04_011903</name>
</gene>
<proteinExistence type="predicted"/>
<keyword evidence="4" id="KW-1185">Reference proteome</keyword>
<sequence length="584" mass="64699">MGFGDLFDADTVQPVRKSVFQRLSTTTDSTTVTGSDEEKQGMSFASVVGKQSSDSLAFFPLEDKVHSCVHIPMDLAREAMKTHHATLYGYFLRPRVLFPMVQSYVKTAWSKFGYVNLMMNNNGILFFKFNDMGGCSQVVENGPLMIRGVPLFVAHWDPTKGLTKPIHNTCPLWVKLHDIPLVAFNKEDCHTLRFRFSGVLHIASALGVPKQMDACTASMCDKAWGRPGFAKVLIEVWAVGDLKREIEVEQRQWRPKQAEKPSSSGTMSQAENVSIVGTATVSVLTPTGDTSAMPSSDVIGTVDVDASVDAELVMEEAIPSTKAVDSTVVTNEVRPAFGDGNSSGSKVDSGGNRSLFQIMFAPREGEREGQLLWIREVSLWTGGSGISLLIMQMFNVACWNIRCLNALDKQQEVRAFLRNNSVSVCAILESHVRGDVLGSICSSTFGRWEWVSNQAFSEYGTRIILAWDVTVVDVMPLEFCCQFIHCEVRVRGFGGRGTEKYEKRRKTWKLEELNPVSISRPQVFKFGVAKLAKMGNLGFIKCLAPRDHSLAIAKRAPNCLLNTDLLLQSRNHLHLNLQSSPISQ</sequence>
<organism evidence="3 4">
    <name type="scientific">Centaurea solstitialis</name>
    <name type="common">yellow star-thistle</name>
    <dbReference type="NCBI Taxonomy" id="347529"/>
    <lineage>
        <taxon>Eukaryota</taxon>
        <taxon>Viridiplantae</taxon>
        <taxon>Streptophyta</taxon>
        <taxon>Embryophyta</taxon>
        <taxon>Tracheophyta</taxon>
        <taxon>Spermatophyta</taxon>
        <taxon>Magnoliopsida</taxon>
        <taxon>eudicotyledons</taxon>
        <taxon>Gunneridae</taxon>
        <taxon>Pentapetalae</taxon>
        <taxon>asterids</taxon>
        <taxon>campanulids</taxon>
        <taxon>Asterales</taxon>
        <taxon>Asteraceae</taxon>
        <taxon>Carduoideae</taxon>
        <taxon>Cardueae</taxon>
        <taxon>Centaureinae</taxon>
        <taxon>Centaurea</taxon>
    </lineage>
</organism>
<comment type="caution">
    <text evidence="3">The sequence shown here is derived from an EMBL/GenBank/DDBJ whole genome shotgun (WGS) entry which is preliminary data.</text>
</comment>
<feature type="region of interest" description="Disordered" evidence="1">
    <location>
        <begin position="250"/>
        <end position="270"/>
    </location>
</feature>
<accession>A0AA38TC32</accession>
<dbReference type="InterPro" id="IPR036691">
    <property type="entry name" value="Endo/exonu/phosph_ase_sf"/>
</dbReference>
<dbReference type="InterPro" id="IPR025558">
    <property type="entry name" value="DUF4283"/>
</dbReference>
<protein>
    <recommendedName>
        <fullName evidence="2">DUF4283 domain-containing protein</fullName>
    </recommendedName>
</protein>
<dbReference type="Proteomes" id="UP001172457">
    <property type="component" value="Chromosome 3"/>
</dbReference>
<dbReference type="PANTHER" id="PTHR31286">
    <property type="entry name" value="GLYCINE-RICH CELL WALL STRUCTURAL PROTEIN 1.8-LIKE"/>
    <property type="match status" value="1"/>
</dbReference>
<evidence type="ECO:0000259" key="2">
    <source>
        <dbReference type="Pfam" id="PF14111"/>
    </source>
</evidence>
<feature type="compositionally biased region" description="Basic and acidic residues" evidence="1">
    <location>
        <begin position="250"/>
        <end position="259"/>
    </location>
</feature>
<dbReference type="PANTHER" id="PTHR31286:SF99">
    <property type="entry name" value="DUF4283 DOMAIN-CONTAINING PROTEIN"/>
    <property type="match status" value="1"/>
</dbReference>
<feature type="domain" description="DUF4283" evidence="2">
    <location>
        <begin position="83"/>
        <end position="163"/>
    </location>
</feature>
<dbReference type="SUPFAM" id="SSF56219">
    <property type="entry name" value="DNase I-like"/>
    <property type="match status" value="1"/>
</dbReference>